<dbReference type="Pfam" id="PF00024">
    <property type="entry name" value="PAN_1"/>
    <property type="match status" value="1"/>
</dbReference>
<dbReference type="InterPro" id="IPR003609">
    <property type="entry name" value="Pan_app"/>
</dbReference>
<name>A0A6C0HCQ7_9ZZZZ</name>
<dbReference type="AlphaFoldDB" id="A0A6C0HCQ7"/>
<feature type="coiled-coil region" evidence="1">
    <location>
        <begin position="118"/>
        <end position="191"/>
    </location>
</feature>
<keyword evidence="2" id="KW-1133">Transmembrane helix</keyword>
<organism evidence="4">
    <name type="scientific">viral metagenome</name>
    <dbReference type="NCBI Taxonomy" id="1070528"/>
    <lineage>
        <taxon>unclassified sequences</taxon>
        <taxon>metagenomes</taxon>
        <taxon>organismal metagenomes</taxon>
    </lineage>
</organism>
<dbReference type="EMBL" id="MN739931">
    <property type="protein sequence ID" value="QHT78391.1"/>
    <property type="molecule type" value="Genomic_DNA"/>
</dbReference>
<dbReference type="Gene3D" id="3.50.4.10">
    <property type="entry name" value="Hepatocyte Growth Factor"/>
    <property type="match status" value="1"/>
</dbReference>
<feature type="domain" description="Apple" evidence="3">
    <location>
        <begin position="51"/>
        <end position="102"/>
    </location>
</feature>
<sequence>MEPTNTNSSAILKLQVLENEFNLVMKQYEQAHMNYISSLQSKGGLTDSNKFVSLPGRVFWGTAGLKEGNVDSEEQCKALCSSDPLCTGATYNSAKAYCWTRSGKGDIAIGLDTDNALISEIAQNVNNIKQLNDRLTELNQKIEKTLGEIVPEQHQQVDEKNAKQSQLQNVYKQLLEDRKNIDEMLKEYRMLDQQYDDNSIYVQQTNSAYILWFVFAILIVFFTLKLQFFPNLKTNVFRFIFWFCITVLFAIVTTHINNSPGFFLWGLIIVVVAFIHMKILPSP</sequence>
<evidence type="ECO:0000256" key="2">
    <source>
        <dbReference type="SAM" id="Phobius"/>
    </source>
</evidence>
<keyword evidence="2" id="KW-0472">Membrane</keyword>
<feature type="transmembrane region" description="Helical" evidence="2">
    <location>
        <begin position="262"/>
        <end position="280"/>
    </location>
</feature>
<evidence type="ECO:0000256" key="1">
    <source>
        <dbReference type="SAM" id="Coils"/>
    </source>
</evidence>
<feature type="transmembrane region" description="Helical" evidence="2">
    <location>
        <begin position="207"/>
        <end position="224"/>
    </location>
</feature>
<reference evidence="4" key="1">
    <citation type="journal article" date="2020" name="Nature">
        <title>Giant virus diversity and host interactions through global metagenomics.</title>
        <authorList>
            <person name="Schulz F."/>
            <person name="Roux S."/>
            <person name="Paez-Espino D."/>
            <person name="Jungbluth S."/>
            <person name="Walsh D.A."/>
            <person name="Denef V.J."/>
            <person name="McMahon K.D."/>
            <person name="Konstantinidis K.T."/>
            <person name="Eloe-Fadrosh E.A."/>
            <person name="Kyrpides N.C."/>
            <person name="Woyke T."/>
        </authorList>
    </citation>
    <scope>NUCLEOTIDE SEQUENCE</scope>
    <source>
        <strain evidence="4">GVMAG-M-3300023179-91</strain>
    </source>
</reference>
<evidence type="ECO:0000259" key="3">
    <source>
        <dbReference type="Pfam" id="PF00024"/>
    </source>
</evidence>
<feature type="transmembrane region" description="Helical" evidence="2">
    <location>
        <begin position="236"/>
        <end position="256"/>
    </location>
</feature>
<protein>
    <recommendedName>
        <fullName evidence="3">Apple domain-containing protein</fullName>
    </recommendedName>
</protein>
<keyword evidence="2" id="KW-0812">Transmembrane</keyword>
<keyword evidence="1" id="KW-0175">Coiled coil</keyword>
<evidence type="ECO:0000313" key="4">
    <source>
        <dbReference type="EMBL" id="QHT78391.1"/>
    </source>
</evidence>
<proteinExistence type="predicted"/>
<accession>A0A6C0HCQ7</accession>